<feature type="domain" description="FAD-binding" evidence="1">
    <location>
        <begin position="10"/>
        <end position="170"/>
    </location>
</feature>
<dbReference type="Proteomes" id="UP000184440">
    <property type="component" value="Unassembled WGS sequence"/>
</dbReference>
<evidence type="ECO:0000313" key="3">
    <source>
        <dbReference type="Proteomes" id="UP000184440"/>
    </source>
</evidence>
<dbReference type="NCBIfam" id="TIGR02032">
    <property type="entry name" value="GG-red-SF"/>
    <property type="match status" value="1"/>
</dbReference>
<dbReference type="PANTHER" id="PTHR42685:SF22">
    <property type="entry name" value="CONDITIONED MEDIUM FACTOR RECEPTOR 1"/>
    <property type="match status" value="1"/>
</dbReference>
<dbReference type="SUPFAM" id="SSF51905">
    <property type="entry name" value="FAD/NAD(P)-binding domain"/>
    <property type="match status" value="1"/>
</dbReference>
<proteinExistence type="predicted"/>
<dbReference type="InterPro" id="IPR036188">
    <property type="entry name" value="FAD/NAD-bd_sf"/>
</dbReference>
<dbReference type="GO" id="GO:0016628">
    <property type="term" value="F:oxidoreductase activity, acting on the CH-CH group of donors, NAD or NADP as acceptor"/>
    <property type="evidence" value="ECO:0007669"/>
    <property type="project" value="InterPro"/>
</dbReference>
<dbReference type="GO" id="GO:0071949">
    <property type="term" value="F:FAD binding"/>
    <property type="evidence" value="ECO:0007669"/>
    <property type="project" value="InterPro"/>
</dbReference>
<gene>
    <name evidence="2" type="ORF">SAMN05443668_104448</name>
</gene>
<dbReference type="AlphaFoldDB" id="A0A1M7QC27"/>
<dbReference type="EMBL" id="FRCS01000004">
    <property type="protein sequence ID" value="SHN28295.1"/>
    <property type="molecule type" value="Genomic_DNA"/>
</dbReference>
<dbReference type="InterPro" id="IPR050407">
    <property type="entry name" value="Geranylgeranyl_reductase"/>
</dbReference>
<dbReference type="InterPro" id="IPR002938">
    <property type="entry name" value="FAD-bd"/>
</dbReference>
<dbReference type="PRINTS" id="PR00420">
    <property type="entry name" value="RNGMNOXGNASE"/>
</dbReference>
<organism evidence="2 3">
    <name type="scientific">Cryptosporangium aurantiacum</name>
    <dbReference type="NCBI Taxonomy" id="134849"/>
    <lineage>
        <taxon>Bacteria</taxon>
        <taxon>Bacillati</taxon>
        <taxon>Actinomycetota</taxon>
        <taxon>Actinomycetes</taxon>
        <taxon>Cryptosporangiales</taxon>
        <taxon>Cryptosporangiaceae</taxon>
        <taxon>Cryptosporangium</taxon>
    </lineage>
</organism>
<dbReference type="STRING" id="134849.SAMN05443668_104448"/>
<dbReference type="RefSeq" id="WP_073258080.1">
    <property type="nucleotide sequence ID" value="NZ_FRCS01000004.1"/>
</dbReference>
<dbReference type="Gene3D" id="3.50.50.60">
    <property type="entry name" value="FAD/NAD(P)-binding domain"/>
    <property type="match status" value="1"/>
</dbReference>
<dbReference type="PANTHER" id="PTHR42685">
    <property type="entry name" value="GERANYLGERANYL DIPHOSPHATE REDUCTASE"/>
    <property type="match status" value="1"/>
</dbReference>
<dbReference type="InterPro" id="IPR011777">
    <property type="entry name" value="Geranylgeranyl_Rdtase_fam"/>
</dbReference>
<keyword evidence="3" id="KW-1185">Reference proteome</keyword>
<dbReference type="OrthoDB" id="417034at2"/>
<dbReference type="Pfam" id="PF01494">
    <property type="entry name" value="FAD_binding_3"/>
    <property type="match status" value="1"/>
</dbReference>
<evidence type="ECO:0000313" key="2">
    <source>
        <dbReference type="EMBL" id="SHN28295.1"/>
    </source>
</evidence>
<protein>
    <submittedName>
        <fullName evidence="2">Geranylgeranyl reductase family</fullName>
    </submittedName>
</protein>
<accession>A0A1M7QC27</accession>
<sequence>MTAHPGPETDCDVAVIGAGPAGATAARVAAEAGCRVLLLERGVLPRYKTCGGGLVGLSRAALPAGFAAPVRDRIDRFTFTLNGRLGRTWRARSPFVHLVYRDELDAALTAAAVDAGAKLQDGVTVNGLSRTADGAVMSIRTSAGEITTKAVVGADGTSGRTGTYVGVQLDQVDLGLETEFAWPDATAGDWAGRILIDWGPLPGSYGWVFPKGDALTVGVIAARGDGAATREYLASFVDHLGLSGVPELRSSGHLTRCRAEDSPVFRDRVLVAGDAAGLLEPWTREGISYALRSGALAGASAVEVARADAANLPAATAAYAAAIEGEFGAEMRAGRKFYDAFSRRPGAFHAAIAGAPPAWRIFRRLVTGETNLDRLTRHRSVRLILRTLTGRPNRLH</sequence>
<name>A0A1M7QC27_9ACTN</name>
<evidence type="ECO:0000259" key="1">
    <source>
        <dbReference type="Pfam" id="PF01494"/>
    </source>
</evidence>
<reference evidence="2 3" key="1">
    <citation type="submission" date="2016-11" db="EMBL/GenBank/DDBJ databases">
        <authorList>
            <person name="Jaros S."/>
            <person name="Januszkiewicz K."/>
            <person name="Wedrychowicz H."/>
        </authorList>
    </citation>
    <scope>NUCLEOTIDE SEQUENCE [LARGE SCALE GENOMIC DNA]</scope>
    <source>
        <strain evidence="2 3">DSM 46144</strain>
    </source>
</reference>